<feature type="domain" description="tRNA wybutosine-synthesizing protein" evidence="13">
    <location>
        <begin position="11"/>
        <end position="187"/>
    </location>
</feature>
<evidence type="ECO:0000259" key="13">
    <source>
        <dbReference type="Pfam" id="PF02676"/>
    </source>
</evidence>
<gene>
    <name evidence="15" type="primary">LOC101862172</name>
</gene>
<evidence type="ECO:0000256" key="3">
    <source>
        <dbReference type="ARBA" id="ARBA00012750"/>
    </source>
</evidence>
<keyword evidence="8" id="KW-0819">tRNA processing</keyword>
<keyword evidence="6" id="KW-0808">Transferase</keyword>
<dbReference type="EC" id="2.1.1.282" evidence="3"/>
<dbReference type="InterPro" id="IPR036602">
    <property type="entry name" value="tRNA_yW-synthesising-like_sf"/>
</dbReference>
<keyword evidence="14" id="KW-1185">Reference proteome</keyword>
<evidence type="ECO:0000256" key="2">
    <source>
        <dbReference type="ARBA" id="ARBA00008569"/>
    </source>
</evidence>
<comment type="catalytic activity">
    <reaction evidence="11">
        <text>4-demethyl-7-[(3S)-3-amino-3-carboxypropyl]wyosine(37) in tRNA(Phe) + S-adenosyl-L-methionine = 7-[(3S)-3-amino-3-carboxypropyl]wyosine(37) in tRNA(Phe) + S-adenosyl-L-homocysteine + H(+)</text>
        <dbReference type="Rhea" id="RHEA:36635"/>
        <dbReference type="Rhea" id="RHEA-COMP:10378"/>
        <dbReference type="Rhea" id="RHEA-COMP:10379"/>
        <dbReference type="ChEBI" id="CHEBI:15378"/>
        <dbReference type="ChEBI" id="CHEBI:57856"/>
        <dbReference type="ChEBI" id="CHEBI:59789"/>
        <dbReference type="ChEBI" id="CHEBI:73543"/>
        <dbReference type="ChEBI" id="CHEBI:73550"/>
        <dbReference type="EC" id="2.1.1.282"/>
    </reaction>
</comment>
<name>A0ABM0JIZ0_APLCA</name>
<evidence type="ECO:0000256" key="10">
    <source>
        <dbReference type="ARBA" id="ARBA00030554"/>
    </source>
</evidence>
<evidence type="ECO:0000256" key="1">
    <source>
        <dbReference type="ARBA" id="ARBA00004797"/>
    </source>
</evidence>
<dbReference type="Pfam" id="PF02676">
    <property type="entry name" value="TYW3"/>
    <property type="match status" value="1"/>
</dbReference>
<dbReference type="PANTHER" id="PTHR48418">
    <property type="entry name" value="TRNA WYBUTOSINE-SYNTHESIZING PROTEIN 3"/>
    <property type="match status" value="1"/>
</dbReference>
<dbReference type="GeneID" id="101862172"/>
<evidence type="ECO:0000313" key="15">
    <source>
        <dbReference type="RefSeq" id="XP_005094745.1"/>
    </source>
</evidence>
<evidence type="ECO:0000256" key="8">
    <source>
        <dbReference type="ARBA" id="ARBA00022694"/>
    </source>
</evidence>
<evidence type="ECO:0000256" key="6">
    <source>
        <dbReference type="ARBA" id="ARBA00022679"/>
    </source>
</evidence>
<keyword evidence="7" id="KW-0949">S-adenosyl-L-methionine</keyword>
<evidence type="ECO:0000256" key="9">
    <source>
        <dbReference type="ARBA" id="ARBA00025378"/>
    </source>
</evidence>
<dbReference type="PANTHER" id="PTHR48418:SF1">
    <property type="entry name" value="TRNA WYBUTOSINE-SYNTHESIZING PROTEIN 3"/>
    <property type="match status" value="1"/>
</dbReference>
<organism evidence="14 15">
    <name type="scientific">Aplysia californica</name>
    <name type="common">California sea hare</name>
    <dbReference type="NCBI Taxonomy" id="6500"/>
    <lineage>
        <taxon>Eukaryota</taxon>
        <taxon>Metazoa</taxon>
        <taxon>Spiralia</taxon>
        <taxon>Lophotrochozoa</taxon>
        <taxon>Mollusca</taxon>
        <taxon>Gastropoda</taxon>
        <taxon>Heterobranchia</taxon>
        <taxon>Euthyneura</taxon>
        <taxon>Tectipleura</taxon>
        <taxon>Aplysiida</taxon>
        <taxon>Aplysioidea</taxon>
        <taxon>Aplysiidae</taxon>
        <taxon>Aplysia</taxon>
    </lineage>
</organism>
<comment type="function">
    <text evidence="9">Probable S-adenosyl-L-methionine-dependent methyltransferase that acts as a component of the wybutosine biosynthesis pathway. Wybutosine is a hyper modified guanosine with a tricyclic base found at the 3'-position adjacent to the anticodon of eukaryotic phenylalanine tRNA.</text>
</comment>
<evidence type="ECO:0000256" key="5">
    <source>
        <dbReference type="ARBA" id="ARBA00022603"/>
    </source>
</evidence>
<protein>
    <recommendedName>
        <fullName evidence="4">tRNA wybutosine-synthesizing protein 3 homolog</fullName>
        <ecNumber evidence="3">2.1.1.282</ecNumber>
    </recommendedName>
    <alternativeName>
        <fullName evidence="10">tRNA(Phe) 7-((3-amino-3-carboxypropyl)-4-demethylwyosine(37)-N(4))-methyltransferase</fullName>
    </alternativeName>
</protein>
<reference evidence="15" key="1">
    <citation type="submission" date="2025-08" db="UniProtKB">
        <authorList>
            <consortium name="RefSeq"/>
        </authorList>
    </citation>
    <scope>IDENTIFICATION</scope>
</reference>
<evidence type="ECO:0000256" key="4">
    <source>
        <dbReference type="ARBA" id="ARBA00016536"/>
    </source>
</evidence>
<evidence type="ECO:0000313" key="14">
    <source>
        <dbReference type="Proteomes" id="UP000694888"/>
    </source>
</evidence>
<dbReference type="InterPro" id="IPR003827">
    <property type="entry name" value="tRNA_yW-synthesising"/>
</dbReference>
<comment type="similarity">
    <text evidence="2">Belongs to the TYW3 family.</text>
</comment>
<dbReference type="RefSeq" id="XP_005094745.1">
    <property type="nucleotide sequence ID" value="XM_005094688.3"/>
</dbReference>
<feature type="region of interest" description="Disordered" evidence="12">
    <location>
        <begin position="193"/>
        <end position="223"/>
    </location>
</feature>
<sequence>MDFTELKARRLEDEDLSRKGSIDKPIVELVNVINSMSRYCTTSSCSGRVILFENNSEGVQKKGCKWLHVSHELVKAQNILKALEDITQEAVFKFEPMVMHIQCDSLSAAQQMHQVAVAAGFRNSGITVGNKGKTMVAVRSTHGLEAPLSDQGKLLVSHDYVEYLTECANKKMEMNLSRIVRFMENVKELSERPDVPIGAKHRKKKEKPPRVDKSEAGKKSPAILCEPDSDVMSIFGDS</sequence>
<evidence type="ECO:0000256" key="11">
    <source>
        <dbReference type="ARBA" id="ARBA00049202"/>
    </source>
</evidence>
<keyword evidence="5" id="KW-0489">Methyltransferase</keyword>
<proteinExistence type="inferred from homology"/>
<dbReference type="Gene3D" id="3.30.1960.10">
    <property type="entry name" value="tRNA wybutosine-synthesizing-like"/>
    <property type="match status" value="1"/>
</dbReference>
<evidence type="ECO:0000256" key="7">
    <source>
        <dbReference type="ARBA" id="ARBA00022691"/>
    </source>
</evidence>
<evidence type="ECO:0000256" key="12">
    <source>
        <dbReference type="SAM" id="MobiDB-lite"/>
    </source>
</evidence>
<comment type="pathway">
    <text evidence="1">tRNA modification; wybutosine-tRNA(Phe) biosynthesis.</text>
</comment>
<dbReference type="Proteomes" id="UP000694888">
    <property type="component" value="Unplaced"/>
</dbReference>
<feature type="compositionally biased region" description="Basic and acidic residues" evidence="12">
    <location>
        <begin position="208"/>
        <end position="218"/>
    </location>
</feature>
<dbReference type="SUPFAM" id="SSF111278">
    <property type="entry name" value="SSo0622-like"/>
    <property type="match status" value="1"/>
</dbReference>
<accession>A0ABM0JIZ0</accession>